<dbReference type="Proteomes" id="UP000002724">
    <property type="component" value="Chromosome"/>
</dbReference>
<dbReference type="AlphaFoldDB" id="B4SB81"/>
<dbReference type="STRING" id="324925.Ppha_0158"/>
<reference evidence="1 2" key="1">
    <citation type="submission" date="2008-06" db="EMBL/GenBank/DDBJ databases">
        <title>Complete sequence of Pelodictyon phaeoclathratiforme BU-1.</title>
        <authorList>
            <consortium name="US DOE Joint Genome Institute"/>
            <person name="Lucas S."/>
            <person name="Copeland A."/>
            <person name="Lapidus A."/>
            <person name="Glavina del Rio T."/>
            <person name="Dalin E."/>
            <person name="Tice H."/>
            <person name="Bruce D."/>
            <person name="Goodwin L."/>
            <person name="Pitluck S."/>
            <person name="Schmutz J."/>
            <person name="Larimer F."/>
            <person name="Land M."/>
            <person name="Hauser L."/>
            <person name="Kyrpides N."/>
            <person name="Mikhailova N."/>
            <person name="Liu Z."/>
            <person name="Li T."/>
            <person name="Zhao F."/>
            <person name="Overmann J."/>
            <person name="Bryant D.A."/>
            <person name="Richardson P."/>
        </authorList>
    </citation>
    <scope>NUCLEOTIDE SEQUENCE [LARGE SCALE GENOMIC DNA]</scope>
    <source>
        <strain evidence="2">DSM 5477 / BU-1</strain>
    </source>
</reference>
<keyword evidence="2" id="KW-1185">Reference proteome</keyword>
<accession>B4SB81</accession>
<sequence>MYEEYQAIEEFMEDCMDLIDLWEAKFAGQDQLSVSLDEVIKELKKG</sequence>
<name>B4SB81_PELPB</name>
<evidence type="ECO:0000313" key="2">
    <source>
        <dbReference type="Proteomes" id="UP000002724"/>
    </source>
</evidence>
<dbReference type="KEGG" id="pph:Ppha_0158"/>
<protein>
    <submittedName>
        <fullName evidence="1">Uncharacterized protein</fullName>
    </submittedName>
</protein>
<proteinExistence type="predicted"/>
<dbReference type="RefSeq" id="WP_012507000.1">
    <property type="nucleotide sequence ID" value="NC_011060.1"/>
</dbReference>
<evidence type="ECO:0000313" key="1">
    <source>
        <dbReference type="EMBL" id="ACF42502.1"/>
    </source>
</evidence>
<dbReference type="EMBL" id="CP001110">
    <property type="protein sequence ID" value="ACF42502.1"/>
    <property type="molecule type" value="Genomic_DNA"/>
</dbReference>
<organism evidence="1 2">
    <name type="scientific">Pelodictyon phaeoclathratiforme (strain DSM 5477 / BU-1)</name>
    <dbReference type="NCBI Taxonomy" id="324925"/>
    <lineage>
        <taxon>Bacteria</taxon>
        <taxon>Pseudomonadati</taxon>
        <taxon>Chlorobiota</taxon>
        <taxon>Chlorobiia</taxon>
        <taxon>Chlorobiales</taxon>
        <taxon>Chlorobiaceae</taxon>
        <taxon>Chlorobium/Pelodictyon group</taxon>
        <taxon>Pelodictyon</taxon>
    </lineage>
</organism>
<dbReference type="HOGENOM" id="CLU_3186993_0_0_10"/>
<gene>
    <name evidence="1" type="ordered locus">Ppha_0158</name>
</gene>